<dbReference type="InterPro" id="IPR015422">
    <property type="entry name" value="PyrdxlP-dep_Trfase_small"/>
</dbReference>
<evidence type="ECO:0000256" key="4">
    <source>
        <dbReference type="ARBA" id="ARBA00022898"/>
    </source>
</evidence>
<dbReference type="SUPFAM" id="SSF53383">
    <property type="entry name" value="PLP-dependent transferases"/>
    <property type="match status" value="1"/>
</dbReference>
<evidence type="ECO:0000313" key="7">
    <source>
        <dbReference type="Proteomes" id="UP001597182"/>
    </source>
</evidence>
<gene>
    <name evidence="6" type="ORF">ACFQ34_27235</name>
</gene>
<dbReference type="InterPro" id="IPR015424">
    <property type="entry name" value="PyrdxlP-dep_Trfase"/>
</dbReference>
<dbReference type="Gene3D" id="3.40.640.10">
    <property type="entry name" value="Type I PLP-dependent aspartate aminotransferase-like (Major domain)"/>
    <property type="match status" value="1"/>
</dbReference>
<comment type="cofactor">
    <cofactor evidence="1 5">
        <name>pyridoxal 5'-phosphate</name>
        <dbReference type="ChEBI" id="CHEBI:597326"/>
    </cofactor>
</comment>
<dbReference type="EC" id="2.5.1.47" evidence="6"/>
<accession>A0ABW3VQS0</accession>
<protein>
    <submittedName>
        <fullName evidence="6">Bifunctional o-acetylhomoserine/o-acetylserine sulfhydrylase</fullName>
        <ecNumber evidence="6">2.5.1.47</ecNumber>
    </submittedName>
</protein>
<dbReference type="PANTHER" id="PTHR43797:SF2">
    <property type="entry name" value="HOMOCYSTEINE_CYSTEINE SYNTHASE"/>
    <property type="match status" value="1"/>
</dbReference>
<dbReference type="InterPro" id="IPR000277">
    <property type="entry name" value="Cys/Met-Metab_PyrdxlP-dep_enz"/>
</dbReference>
<reference evidence="7" key="1">
    <citation type="journal article" date="2019" name="Int. J. Syst. Evol. Microbiol.">
        <title>The Global Catalogue of Microorganisms (GCM) 10K type strain sequencing project: providing services to taxonomists for standard genome sequencing and annotation.</title>
        <authorList>
            <consortium name="The Broad Institute Genomics Platform"/>
            <consortium name="The Broad Institute Genome Sequencing Center for Infectious Disease"/>
            <person name="Wu L."/>
            <person name="Ma J."/>
        </authorList>
    </citation>
    <scope>NUCLEOTIDE SEQUENCE [LARGE SCALE GENOMIC DNA]</scope>
    <source>
        <strain evidence="7">CCUG 49018</strain>
    </source>
</reference>
<evidence type="ECO:0000313" key="6">
    <source>
        <dbReference type="EMBL" id="MFD1236998.1"/>
    </source>
</evidence>
<dbReference type="Proteomes" id="UP001597182">
    <property type="component" value="Unassembled WGS sequence"/>
</dbReference>
<dbReference type="CDD" id="cd00614">
    <property type="entry name" value="CGS_like"/>
    <property type="match status" value="1"/>
</dbReference>
<evidence type="ECO:0000256" key="1">
    <source>
        <dbReference type="ARBA" id="ARBA00001933"/>
    </source>
</evidence>
<organism evidence="6 7">
    <name type="scientific">Pseudonocardia benzenivorans</name>
    <dbReference type="NCBI Taxonomy" id="228005"/>
    <lineage>
        <taxon>Bacteria</taxon>
        <taxon>Bacillati</taxon>
        <taxon>Actinomycetota</taxon>
        <taxon>Actinomycetes</taxon>
        <taxon>Pseudonocardiales</taxon>
        <taxon>Pseudonocardiaceae</taxon>
        <taxon>Pseudonocardia</taxon>
    </lineage>
</organism>
<dbReference type="PANTHER" id="PTHR43797">
    <property type="entry name" value="HOMOCYSTEINE/CYSTEINE SYNTHASE"/>
    <property type="match status" value="1"/>
</dbReference>
<evidence type="ECO:0000256" key="5">
    <source>
        <dbReference type="RuleBase" id="RU362118"/>
    </source>
</evidence>
<comment type="caution">
    <text evidence="6">The sequence shown here is derived from an EMBL/GenBank/DDBJ whole genome shotgun (WGS) entry which is preliminary data.</text>
</comment>
<dbReference type="GO" id="GO:0004124">
    <property type="term" value="F:cysteine synthase activity"/>
    <property type="evidence" value="ECO:0007669"/>
    <property type="project" value="UniProtKB-EC"/>
</dbReference>
<dbReference type="Pfam" id="PF01053">
    <property type="entry name" value="Cys_Met_Meta_PP"/>
    <property type="match status" value="1"/>
</dbReference>
<keyword evidence="7" id="KW-1185">Reference proteome</keyword>
<keyword evidence="4 5" id="KW-0663">Pyridoxal phosphate</keyword>
<dbReference type="Gene3D" id="3.90.1150.10">
    <property type="entry name" value="Aspartate Aminotransferase, domain 1"/>
    <property type="match status" value="1"/>
</dbReference>
<evidence type="ECO:0000256" key="3">
    <source>
        <dbReference type="ARBA" id="ARBA00022679"/>
    </source>
</evidence>
<dbReference type="NCBIfam" id="NF005872">
    <property type="entry name" value="PRK07812.1"/>
    <property type="match status" value="1"/>
</dbReference>
<sequence length="437" mass="46713">MTEPTDPTAAWSFETKQVHAGATADPTTGARATPIYQTTSYTFRDSDHAAALFGLTELGNIYTRIMNPTQDVLEQRVAALEGGIGAVALASGQAAQTLAILNVAEAGDHFVSSASLYGGTYNLFHYTLPKLGIEVTFVDDPDDADEWRRAVRPNTKAFYAETIGNPRSNVLDIRLVADLAHEAGVPLIVDNTVPTPYLSRPIEHGADIVVHSLTKFLGGHGTSIGGIVVDSGNFDWGAHADKYPGLTTADPSYHGLNYWEALGPLSFLIKLRVQLLRDVGPAIAPLNSFLIIQGIETLSLRLERHVQNAQAVAEWLEARDEVETVYYAGLPSSPWHAAQQKYLPKGAGAVVAFDIRGGVEAGKRFVDALELHSHLANIGDVRSLVIHPASTTHSQLSGEEQLSTGVGPGLIRLSVGLEGIEDIKADLDAGFRAAKGA</sequence>
<dbReference type="EMBL" id="JBHTMB010000256">
    <property type="protein sequence ID" value="MFD1236998.1"/>
    <property type="molecule type" value="Genomic_DNA"/>
</dbReference>
<dbReference type="NCBIfam" id="TIGR01326">
    <property type="entry name" value="OAH_OAS_sulfhy"/>
    <property type="match status" value="1"/>
</dbReference>
<keyword evidence="3 6" id="KW-0808">Transferase</keyword>
<dbReference type="InterPro" id="IPR054542">
    <property type="entry name" value="Cys_met_metab_PP"/>
</dbReference>
<dbReference type="PROSITE" id="PS00868">
    <property type="entry name" value="CYS_MET_METAB_PP"/>
    <property type="match status" value="1"/>
</dbReference>
<comment type="similarity">
    <text evidence="2 5">Belongs to the trans-sulfuration enzymes family.</text>
</comment>
<dbReference type="InterPro" id="IPR006235">
    <property type="entry name" value="OAc-hSer/O-AcSer_sulfhydrylase"/>
</dbReference>
<dbReference type="InterPro" id="IPR015421">
    <property type="entry name" value="PyrdxlP-dep_Trfase_major"/>
</dbReference>
<proteinExistence type="inferred from homology"/>
<dbReference type="RefSeq" id="WP_013676745.1">
    <property type="nucleotide sequence ID" value="NZ_BAABKS010000007.1"/>
</dbReference>
<name>A0ABW3VQS0_9PSEU</name>
<dbReference type="PIRSF" id="PIRSF001434">
    <property type="entry name" value="CGS"/>
    <property type="match status" value="1"/>
</dbReference>
<evidence type="ECO:0000256" key="2">
    <source>
        <dbReference type="ARBA" id="ARBA00009077"/>
    </source>
</evidence>